<dbReference type="AlphaFoldDB" id="A0A3P8VSC3"/>
<dbReference type="PROSITE" id="PS50240">
    <property type="entry name" value="TRYPSIN_DOM"/>
    <property type="match status" value="1"/>
</dbReference>
<proteinExistence type="predicted"/>
<dbReference type="InterPro" id="IPR001254">
    <property type="entry name" value="Trypsin_dom"/>
</dbReference>
<organism evidence="7 8">
    <name type="scientific">Cynoglossus semilaevis</name>
    <name type="common">Tongue sole</name>
    <dbReference type="NCBI Taxonomy" id="244447"/>
    <lineage>
        <taxon>Eukaryota</taxon>
        <taxon>Metazoa</taxon>
        <taxon>Chordata</taxon>
        <taxon>Craniata</taxon>
        <taxon>Vertebrata</taxon>
        <taxon>Euteleostomi</taxon>
        <taxon>Actinopterygii</taxon>
        <taxon>Neopterygii</taxon>
        <taxon>Teleostei</taxon>
        <taxon>Neoteleostei</taxon>
        <taxon>Acanthomorphata</taxon>
        <taxon>Carangaria</taxon>
        <taxon>Pleuronectiformes</taxon>
        <taxon>Pleuronectoidei</taxon>
        <taxon>Cynoglossidae</taxon>
        <taxon>Cynoglossinae</taxon>
        <taxon>Cynoglossus</taxon>
    </lineage>
</organism>
<keyword evidence="1" id="KW-0645">Protease</keyword>
<dbReference type="CDD" id="cd00190">
    <property type="entry name" value="Tryp_SPc"/>
    <property type="match status" value="1"/>
</dbReference>
<dbReference type="Proteomes" id="UP000265120">
    <property type="component" value="Chromosome 17"/>
</dbReference>
<dbReference type="InterPro" id="IPR009003">
    <property type="entry name" value="Peptidase_S1_PA"/>
</dbReference>
<dbReference type="InterPro" id="IPR043504">
    <property type="entry name" value="Peptidase_S1_PA_chymotrypsin"/>
</dbReference>
<dbReference type="GeneTree" id="ENSGT00940000163009"/>
<dbReference type="Pfam" id="PF00089">
    <property type="entry name" value="Trypsin"/>
    <property type="match status" value="1"/>
</dbReference>
<reference evidence="7" key="3">
    <citation type="submission" date="2025-09" db="UniProtKB">
        <authorList>
            <consortium name="Ensembl"/>
        </authorList>
    </citation>
    <scope>IDENTIFICATION</scope>
</reference>
<reference evidence="7 8" key="1">
    <citation type="journal article" date="2014" name="Nat. Genet.">
        <title>Whole-genome sequence of a flatfish provides insights into ZW sex chromosome evolution and adaptation to a benthic lifestyle.</title>
        <authorList>
            <person name="Chen S."/>
            <person name="Zhang G."/>
            <person name="Shao C."/>
            <person name="Huang Q."/>
            <person name="Liu G."/>
            <person name="Zhang P."/>
            <person name="Song W."/>
            <person name="An N."/>
            <person name="Chalopin D."/>
            <person name="Volff J.N."/>
            <person name="Hong Y."/>
            <person name="Li Q."/>
            <person name="Sha Z."/>
            <person name="Zhou H."/>
            <person name="Xie M."/>
            <person name="Yu Q."/>
            <person name="Liu Y."/>
            <person name="Xiang H."/>
            <person name="Wang N."/>
            <person name="Wu K."/>
            <person name="Yang C."/>
            <person name="Zhou Q."/>
            <person name="Liao X."/>
            <person name="Yang L."/>
            <person name="Hu Q."/>
            <person name="Zhang J."/>
            <person name="Meng L."/>
            <person name="Jin L."/>
            <person name="Tian Y."/>
            <person name="Lian J."/>
            <person name="Yang J."/>
            <person name="Miao G."/>
            <person name="Liu S."/>
            <person name="Liang Z."/>
            <person name="Yan F."/>
            <person name="Li Y."/>
            <person name="Sun B."/>
            <person name="Zhang H."/>
            <person name="Zhang J."/>
            <person name="Zhu Y."/>
            <person name="Du M."/>
            <person name="Zhao Y."/>
            <person name="Schartl M."/>
            <person name="Tang Q."/>
            <person name="Wang J."/>
        </authorList>
    </citation>
    <scope>NUCLEOTIDE SEQUENCE</scope>
</reference>
<evidence type="ECO:0000259" key="6">
    <source>
        <dbReference type="PROSITE" id="PS50240"/>
    </source>
</evidence>
<keyword evidence="5" id="KW-1015">Disulfide bond</keyword>
<dbReference type="SUPFAM" id="SSF50494">
    <property type="entry name" value="Trypsin-like serine proteases"/>
    <property type="match status" value="1"/>
</dbReference>
<evidence type="ECO:0000313" key="8">
    <source>
        <dbReference type="Proteomes" id="UP000265120"/>
    </source>
</evidence>
<sequence length="326" mass="35750">KKRVCGQAPLNSRIVGGQEAPGGNWPWQVGLFYWPSFLCGATLINQEWVLTAAHCVRHNDTRWLVLFFGMQSLSIMTAKETYRFVEEIVIHPDYVLRTSDNDIALLRFSPPLNYTDYIRPICLADSDSTFNNATEAWATGFGLIGQLPPPPHALREVEVPILGNRQCNCYYGVGTITDNMMCAGLPAGGKDTCEGDLGGPLMSKQSGRWILAGVASYGSECGKPLFPGVYTRVSRYQSWIDTYTSGDRPGFLTFTGKKTFVSITAFSNFLSSTLGQILSPPTINIGDGVTPGPDQVTTDSGTLTQSSSFLLFFHLLFLSLCLHLSF</sequence>
<reference evidence="7" key="2">
    <citation type="submission" date="2025-08" db="UniProtKB">
        <authorList>
            <consortium name="Ensembl"/>
        </authorList>
    </citation>
    <scope>IDENTIFICATION</scope>
</reference>
<keyword evidence="8" id="KW-1185">Reference proteome</keyword>
<feature type="domain" description="Peptidase S1" evidence="6">
    <location>
        <begin position="14"/>
        <end position="245"/>
    </location>
</feature>
<dbReference type="InterPro" id="IPR001314">
    <property type="entry name" value="Peptidase_S1A"/>
</dbReference>
<dbReference type="GO" id="GO:0006508">
    <property type="term" value="P:proteolysis"/>
    <property type="evidence" value="ECO:0007669"/>
    <property type="project" value="UniProtKB-KW"/>
</dbReference>
<dbReference type="FunFam" id="2.40.10.10:FF:000024">
    <property type="entry name" value="Serine protease 53"/>
    <property type="match status" value="1"/>
</dbReference>
<evidence type="ECO:0000256" key="2">
    <source>
        <dbReference type="ARBA" id="ARBA00022729"/>
    </source>
</evidence>
<keyword evidence="3" id="KW-0378">Hydrolase</keyword>
<dbReference type="PRINTS" id="PR00722">
    <property type="entry name" value="CHYMOTRYPSIN"/>
</dbReference>
<name>A0A3P8VSC3_CYNSE</name>
<dbReference type="GO" id="GO:0004252">
    <property type="term" value="F:serine-type endopeptidase activity"/>
    <property type="evidence" value="ECO:0007669"/>
    <property type="project" value="InterPro"/>
</dbReference>
<dbReference type="PANTHER" id="PTHR24252:SF18">
    <property type="entry name" value="OVOCHYMASE 1"/>
    <property type="match status" value="1"/>
</dbReference>
<dbReference type="InterPro" id="IPR018114">
    <property type="entry name" value="TRYPSIN_HIS"/>
</dbReference>
<evidence type="ECO:0000256" key="1">
    <source>
        <dbReference type="ARBA" id="ARBA00022670"/>
    </source>
</evidence>
<dbReference type="PANTHER" id="PTHR24252">
    <property type="entry name" value="ACROSIN-RELATED"/>
    <property type="match status" value="1"/>
</dbReference>
<evidence type="ECO:0000256" key="5">
    <source>
        <dbReference type="ARBA" id="ARBA00023157"/>
    </source>
</evidence>
<dbReference type="Ensembl" id="ENSCSET00000015538.1">
    <property type="protein sequence ID" value="ENSCSEP00000015350.1"/>
    <property type="gene ID" value="ENSCSEG00000009854.1"/>
</dbReference>
<keyword evidence="4" id="KW-0720">Serine protease</keyword>
<evidence type="ECO:0000256" key="4">
    <source>
        <dbReference type="ARBA" id="ARBA00022825"/>
    </source>
</evidence>
<dbReference type="PROSITE" id="PS00134">
    <property type="entry name" value="TRYPSIN_HIS"/>
    <property type="match status" value="1"/>
</dbReference>
<keyword evidence="2" id="KW-0732">Signal</keyword>
<evidence type="ECO:0000256" key="3">
    <source>
        <dbReference type="ARBA" id="ARBA00022801"/>
    </source>
</evidence>
<dbReference type="SMART" id="SM00020">
    <property type="entry name" value="Tryp_SPc"/>
    <property type="match status" value="1"/>
</dbReference>
<protein>
    <submittedName>
        <fullName evidence="7">Zgc:100868</fullName>
    </submittedName>
</protein>
<evidence type="ECO:0000313" key="7">
    <source>
        <dbReference type="Ensembl" id="ENSCSEP00000015350.1"/>
    </source>
</evidence>
<dbReference type="Gene3D" id="2.40.10.10">
    <property type="entry name" value="Trypsin-like serine proteases"/>
    <property type="match status" value="1"/>
</dbReference>
<accession>A0A3P8VSC3</accession>